<evidence type="ECO:0000313" key="2">
    <source>
        <dbReference type="EMBL" id="KAF7708276.1"/>
    </source>
</evidence>
<dbReference type="EMBL" id="JABFDY010000004">
    <property type="protein sequence ID" value="KAF7708276.1"/>
    <property type="molecule type" value="Genomic_DNA"/>
</dbReference>
<reference evidence="2" key="1">
    <citation type="submission" date="2020-08" db="EMBL/GenBank/DDBJ databases">
        <title>Chromosome-level assembly of Southern catfish (Silurus meridionalis) provides insights into visual adaptation to the nocturnal and benthic lifestyles.</title>
        <authorList>
            <person name="Zhang Y."/>
            <person name="Wang D."/>
            <person name="Peng Z."/>
        </authorList>
    </citation>
    <scope>NUCLEOTIDE SEQUENCE</scope>
    <source>
        <strain evidence="2">SWU-2019-XX</strain>
        <tissue evidence="2">Muscle</tissue>
    </source>
</reference>
<feature type="compositionally biased region" description="Polar residues" evidence="1">
    <location>
        <begin position="71"/>
        <end position="83"/>
    </location>
</feature>
<dbReference type="AlphaFoldDB" id="A0A8T0BS74"/>
<organism evidence="2 3">
    <name type="scientific">Silurus meridionalis</name>
    <name type="common">Southern catfish</name>
    <name type="synonym">Silurus soldatovi meridionalis</name>
    <dbReference type="NCBI Taxonomy" id="175797"/>
    <lineage>
        <taxon>Eukaryota</taxon>
        <taxon>Metazoa</taxon>
        <taxon>Chordata</taxon>
        <taxon>Craniata</taxon>
        <taxon>Vertebrata</taxon>
        <taxon>Euteleostomi</taxon>
        <taxon>Actinopterygii</taxon>
        <taxon>Neopterygii</taxon>
        <taxon>Teleostei</taxon>
        <taxon>Ostariophysi</taxon>
        <taxon>Siluriformes</taxon>
        <taxon>Siluridae</taxon>
        <taxon>Silurus</taxon>
    </lineage>
</organism>
<feature type="region of interest" description="Disordered" evidence="1">
    <location>
        <begin position="30"/>
        <end position="97"/>
    </location>
</feature>
<evidence type="ECO:0000313" key="3">
    <source>
        <dbReference type="Proteomes" id="UP000606274"/>
    </source>
</evidence>
<gene>
    <name evidence="2" type="ORF">HF521_017333</name>
</gene>
<name>A0A8T0BS74_SILME</name>
<accession>A0A8T0BS74</accession>
<proteinExistence type="predicted"/>
<evidence type="ECO:0000256" key="1">
    <source>
        <dbReference type="SAM" id="MobiDB-lite"/>
    </source>
</evidence>
<feature type="region of interest" description="Disordered" evidence="1">
    <location>
        <begin position="151"/>
        <end position="206"/>
    </location>
</feature>
<feature type="compositionally biased region" description="Polar residues" evidence="1">
    <location>
        <begin position="30"/>
        <end position="45"/>
    </location>
</feature>
<feature type="compositionally biased region" description="Basic residues" evidence="1">
    <location>
        <begin position="154"/>
        <end position="163"/>
    </location>
</feature>
<comment type="caution">
    <text evidence="2">The sequence shown here is derived from an EMBL/GenBank/DDBJ whole genome shotgun (WGS) entry which is preliminary data.</text>
</comment>
<feature type="compositionally biased region" description="Polar residues" evidence="1">
    <location>
        <begin position="193"/>
        <end position="206"/>
    </location>
</feature>
<sequence length="698" mass="79260">MRRHRRRELPDKQNALNKFDSHMKARVKSCNSGLSAPSHSSVCSKNKTDEHFSAPQKMKRLKTIKQRNQIREQSNIRSKQSLPQCKKGSIDKQPGSESQDCQCIRLLTFSKKVKPGAKPFPLQKPSIITEGRLTSIRGLFSHEVRSVDIERLVKQKKHQKRKQEGKATASNSSSLSGVIPHSTPAVISETSEEGSSAHANGGQQPKTLEKTELHIHLEDTVPVDGMHCFGQTNKATDKTARSESPSDQTGIQEAVILSLSESEPIHKSFPTSVKEICLIDHYVSPKTKNTYDQKQAYKTPPVVDVQPAERLDSPGGSEVLYSNAQQFEQSPAIFTFSSPTMGRERCSFEREAPHRKHILSSKKEAVSRLAARLCHNLVSVPPQRCCHLLTKCKQVLLHQLKETHGSRLQHSLHRLHSHLSTEAPHSPHTADQVWPSSVQQYLDSPQMYFSCTGNYEDVQPRETMKFHEVNRSQKHLREEFCEDVEGVAAFKRQSRQTWSVYSPQDYVTELLQPGQDTLSQWSKPAQHTSKSQTFSKHQAFTGPHTSTLWPNNCTERLLNPFILEPQKQVKLGSDESRKRQSTSLPLQEQWRNDPDLNFLFQEENLTRSHASVGTLTEPRMRSPQHHIQRVSERPLFSAASAFSPFFPPEGFCYEPYYRFPHPSNSFSRSEKSGMTLYTQLDDEKRGPCPSMHSTTSYF</sequence>
<keyword evidence="3" id="KW-1185">Reference proteome</keyword>
<dbReference type="Proteomes" id="UP000606274">
    <property type="component" value="Unassembled WGS sequence"/>
</dbReference>
<feature type="region of interest" description="Disordered" evidence="1">
    <location>
        <begin position="569"/>
        <end position="588"/>
    </location>
</feature>
<protein>
    <submittedName>
        <fullName evidence="2">Uncharacterized protein</fullName>
    </submittedName>
</protein>
<dbReference type="OrthoDB" id="8947257at2759"/>